<gene>
    <name evidence="1" type="ORF">OXX778_LOCUS16024</name>
</gene>
<organism evidence="1 2">
    <name type="scientific">Brachionus calyciflorus</name>
    <dbReference type="NCBI Taxonomy" id="104777"/>
    <lineage>
        <taxon>Eukaryota</taxon>
        <taxon>Metazoa</taxon>
        <taxon>Spiralia</taxon>
        <taxon>Gnathifera</taxon>
        <taxon>Rotifera</taxon>
        <taxon>Eurotatoria</taxon>
        <taxon>Monogononta</taxon>
        <taxon>Pseudotrocha</taxon>
        <taxon>Ploima</taxon>
        <taxon>Brachionidae</taxon>
        <taxon>Brachionus</taxon>
    </lineage>
</organism>
<comment type="caution">
    <text evidence="1">The sequence shown here is derived from an EMBL/GenBank/DDBJ whole genome shotgun (WGS) entry which is preliminary data.</text>
</comment>
<dbReference type="EMBL" id="CAJNOC010003679">
    <property type="protein sequence ID" value="CAF0993237.1"/>
    <property type="molecule type" value="Genomic_DNA"/>
</dbReference>
<accession>A0A814G8J6</accession>
<dbReference type="Proteomes" id="UP000663879">
    <property type="component" value="Unassembled WGS sequence"/>
</dbReference>
<keyword evidence="2" id="KW-1185">Reference proteome</keyword>
<reference evidence="1" key="1">
    <citation type="submission" date="2021-02" db="EMBL/GenBank/DDBJ databases">
        <authorList>
            <person name="Nowell W R."/>
        </authorList>
    </citation>
    <scope>NUCLEOTIDE SEQUENCE</scope>
    <source>
        <strain evidence="1">Ploen Becks lab</strain>
    </source>
</reference>
<dbReference type="AlphaFoldDB" id="A0A814G8J6"/>
<sequence>MLQDENPKNKEIDDSAPKTWVQIKIMHHMKVKALAFRLDKLVKIYKDTFEVSKAIMSSPGNVEQRKIQADELDAQLNKKYDELNSMKTDPAK</sequence>
<dbReference type="OrthoDB" id="10177410at2759"/>
<evidence type="ECO:0000313" key="2">
    <source>
        <dbReference type="Proteomes" id="UP000663879"/>
    </source>
</evidence>
<name>A0A814G8J6_9BILA</name>
<protein>
    <submittedName>
        <fullName evidence="1">Uncharacterized protein</fullName>
    </submittedName>
</protein>
<evidence type="ECO:0000313" key="1">
    <source>
        <dbReference type="EMBL" id="CAF0993237.1"/>
    </source>
</evidence>
<proteinExistence type="predicted"/>